<evidence type="ECO:0000313" key="1">
    <source>
        <dbReference type="EMBL" id="CAG8720524.1"/>
    </source>
</evidence>
<feature type="non-terminal residue" evidence="1">
    <location>
        <position position="1"/>
    </location>
</feature>
<comment type="caution">
    <text evidence="1">The sequence shown here is derived from an EMBL/GenBank/DDBJ whole genome shotgun (WGS) entry which is preliminary data.</text>
</comment>
<dbReference type="EMBL" id="CAJVPU010032747">
    <property type="protein sequence ID" value="CAG8720524.1"/>
    <property type="molecule type" value="Genomic_DNA"/>
</dbReference>
<keyword evidence="2" id="KW-1185">Reference proteome</keyword>
<protein>
    <submittedName>
        <fullName evidence="1">10116_t:CDS:1</fullName>
    </submittedName>
</protein>
<dbReference type="Proteomes" id="UP000789702">
    <property type="component" value="Unassembled WGS sequence"/>
</dbReference>
<evidence type="ECO:0000313" key="2">
    <source>
        <dbReference type="Proteomes" id="UP000789702"/>
    </source>
</evidence>
<sequence>VKSTKRQNCPVTLYAVLDEKAEAWVVQSSKNQHNHELLSQSQSVADAIYWKHGTVYTKDIVNKRGRIKNALNKGSNCDTTMQLMQMLEERQSQALRKAVNIVFSEAKKMVCIWHMLVQNLRTACRKFFDNKDDYNKLLLLIQKVAYAEEMSIVEKAFDKVKEATMKSRDPNYILAYFEE</sequence>
<proteinExistence type="predicted"/>
<accession>A0ACA9PR08</accession>
<name>A0ACA9PR08_9GLOM</name>
<organism evidence="1 2">
    <name type="scientific">Dentiscutata heterogama</name>
    <dbReference type="NCBI Taxonomy" id="1316150"/>
    <lineage>
        <taxon>Eukaryota</taxon>
        <taxon>Fungi</taxon>
        <taxon>Fungi incertae sedis</taxon>
        <taxon>Mucoromycota</taxon>
        <taxon>Glomeromycotina</taxon>
        <taxon>Glomeromycetes</taxon>
        <taxon>Diversisporales</taxon>
        <taxon>Gigasporaceae</taxon>
        <taxon>Dentiscutata</taxon>
    </lineage>
</organism>
<gene>
    <name evidence="1" type="ORF">DHETER_LOCUS12801</name>
</gene>
<reference evidence="1" key="1">
    <citation type="submission" date="2021-06" db="EMBL/GenBank/DDBJ databases">
        <authorList>
            <person name="Kallberg Y."/>
            <person name="Tangrot J."/>
            <person name="Rosling A."/>
        </authorList>
    </citation>
    <scope>NUCLEOTIDE SEQUENCE</scope>
    <source>
        <strain evidence="1">IL203A</strain>
    </source>
</reference>